<organism evidence="6 7">
    <name type="scientific">Lactococcus cremoris subsp. cremoris GE214</name>
    <dbReference type="NCBI Taxonomy" id="1415168"/>
    <lineage>
        <taxon>Bacteria</taxon>
        <taxon>Bacillati</taxon>
        <taxon>Bacillota</taxon>
        <taxon>Bacilli</taxon>
        <taxon>Lactobacillales</taxon>
        <taxon>Streptococcaceae</taxon>
        <taxon>Lactococcus</taxon>
        <taxon>Lactococcus cremoris subsp. cremoris</taxon>
    </lineage>
</organism>
<keyword evidence="1 5" id="KW-0032">Aminotransferase</keyword>
<dbReference type="InterPro" id="IPR015421">
    <property type="entry name" value="PyrdxlP-dep_Trfase_major"/>
</dbReference>
<feature type="binding site" evidence="5">
    <location>
        <position position="263"/>
    </location>
    <ligand>
        <name>N(2)-acetyl-L-ornithine</name>
        <dbReference type="ChEBI" id="CHEBI:57805"/>
    </ligand>
</feature>
<dbReference type="EMBL" id="AZSI01000161">
    <property type="protein sequence ID" value="KEY61542.1"/>
    <property type="molecule type" value="Genomic_DNA"/>
</dbReference>
<comment type="pathway">
    <text evidence="5">Amino-acid biosynthesis; L-arginine biosynthesis; N(2)-acetyl-L-ornithine from L-glutamate: step 4/4.</text>
</comment>
<protein>
    <recommendedName>
        <fullName evidence="5">Acetylornithine aminotransferase</fullName>
        <shortName evidence="5">ACOAT</shortName>
        <ecNumber evidence="5">2.6.1.11</ecNumber>
    </recommendedName>
</protein>
<proteinExistence type="inferred from homology"/>
<comment type="subunit">
    <text evidence="5">Homodimer.</text>
</comment>
<feature type="binding site" evidence="5">
    <location>
        <position position="121"/>
    </location>
    <ligand>
        <name>pyridoxal 5'-phosphate</name>
        <dbReference type="ChEBI" id="CHEBI:597326"/>
    </ligand>
</feature>
<keyword evidence="5" id="KW-0055">Arginine biosynthesis</keyword>
<dbReference type="InterPro" id="IPR050103">
    <property type="entry name" value="Class-III_PLP-dep_AT"/>
</dbReference>
<dbReference type="NCBIfam" id="NF002325">
    <property type="entry name" value="PRK01278.1"/>
    <property type="match status" value="1"/>
</dbReference>
<dbReference type="PATRIC" id="fig|1415168.3.peg.2492"/>
<comment type="subcellular location">
    <subcellularLocation>
        <location evidence="5">Cytoplasm</location>
    </subcellularLocation>
</comment>
<dbReference type="InterPro" id="IPR049704">
    <property type="entry name" value="Aminotrans_3_PPA_site"/>
</dbReference>
<evidence type="ECO:0000256" key="2">
    <source>
        <dbReference type="ARBA" id="ARBA00022605"/>
    </source>
</evidence>
<dbReference type="GO" id="GO:0005737">
    <property type="term" value="C:cytoplasm"/>
    <property type="evidence" value="ECO:0007669"/>
    <property type="project" value="UniProtKB-SubCell"/>
</dbReference>
<dbReference type="InterPro" id="IPR015422">
    <property type="entry name" value="PyrdxlP-dep_Trfase_small"/>
</dbReference>
<keyword evidence="4 5" id="KW-0663">Pyridoxal phosphate</keyword>
<dbReference type="GO" id="GO:0030170">
    <property type="term" value="F:pyridoxal phosphate binding"/>
    <property type="evidence" value="ECO:0007669"/>
    <property type="project" value="InterPro"/>
</dbReference>
<dbReference type="EC" id="2.6.1.11" evidence="5"/>
<comment type="caution">
    <text evidence="6">The sequence shown here is derived from an EMBL/GenBank/DDBJ whole genome shotgun (WGS) entry which is preliminary data.</text>
</comment>
<dbReference type="UniPathway" id="UPA00068">
    <property type="reaction ID" value="UER00109"/>
</dbReference>
<feature type="binding site" evidence="5">
    <location>
        <position position="264"/>
    </location>
    <ligand>
        <name>pyridoxal 5'-phosphate</name>
        <dbReference type="ChEBI" id="CHEBI:597326"/>
    </ligand>
</feature>
<dbReference type="PROSITE" id="PS00600">
    <property type="entry name" value="AA_TRANSFER_CLASS_3"/>
    <property type="match status" value="1"/>
</dbReference>
<dbReference type="CDD" id="cd00610">
    <property type="entry name" value="OAT_like"/>
    <property type="match status" value="1"/>
</dbReference>
<comment type="miscellaneous">
    <text evidence="5">May also have succinyldiaminopimelate aminotransferase activity, thus carrying out the corresponding step in lysine biosynthesis.</text>
</comment>
<evidence type="ECO:0000313" key="7">
    <source>
        <dbReference type="Proteomes" id="UP000028401"/>
    </source>
</evidence>
<feature type="binding site" evidence="5">
    <location>
        <position position="124"/>
    </location>
    <ligand>
        <name>N(2)-acetyl-L-ornithine</name>
        <dbReference type="ChEBI" id="CHEBI:57805"/>
    </ligand>
</feature>
<feature type="modified residue" description="N6-(pyridoxal phosphate)lysine" evidence="5">
    <location>
        <position position="235"/>
    </location>
</feature>
<dbReference type="SUPFAM" id="SSF53383">
    <property type="entry name" value="PLP-dependent transferases"/>
    <property type="match status" value="1"/>
</dbReference>
<dbReference type="Proteomes" id="UP000028401">
    <property type="component" value="Unassembled WGS sequence"/>
</dbReference>
<feature type="binding site" evidence="5">
    <location>
        <begin position="206"/>
        <end position="209"/>
    </location>
    <ligand>
        <name>pyridoxal 5'-phosphate</name>
        <dbReference type="ChEBI" id="CHEBI:597326"/>
    </ligand>
</feature>
<evidence type="ECO:0000256" key="3">
    <source>
        <dbReference type="ARBA" id="ARBA00022679"/>
    </source>
</evidence>
<dbReference type="RefSeq" id="WP_042748877.1">
    <property type="nucleotide sequence ID" value="NZ_AZSI01000161.1"/>
</dbReference>
<dbReference type="Pfam" id="PF00202">
    <property type="entry name" value="Aminotran_3"/>
    <property type="match status" value="1"/>
</dbReference>
<accession>A0A084A8B3</accession>
<dbReference type="Gene3D" id="3.40.640.10">
    <property type="entry name" value="Type I PLP-dependent aspartate aminotransferase-like (Major domain)"/>
    <property type="match status" value="1"/>
</dbReference>
<evidence type="ECO:0000313" key="6">
    <source>
        <dbReference type="EMBL" id="KEY61542.1"/>
    </source>
</evidence>
<dbReference type="NCBIfam" id="NF002797">
    <property type="entry name" value="PRK02936.1"/>
    <property type="match status" value="1"/>
</dbReference>
<comment type="similarity">
    <text evidence="5">Belongs to the class-III pyridoxal-phosphate-dependent aminotransferase family. ArgD subfamily.</text>
</comment>
<keyword evidence="2 5" id="KW-0028">Amino-acid biosynthesis</keyword>
<dbReference type="InterPro" id="IPR015424">
    <property type="entry name" value="PyrdxlP-dep_Trfase"/>
</dbReference>
<dbReference type="InterPro" id="IPR005814">
    <property type="entry name" value="Aminotrans_3"/>
</dbReference>
<dbReference type="PANTHER" id="PTHR11986:SF79">
    <property type="entry name" value="ACETYLORNITHINE AMINOTRANSFERASE, MITOCHONDRIAL"/>
    <property type="match status" value="1"/>
</dbReference>
<dbReference type="GO" id="GO:0006526">
    <property type="term" value="P:L-arginine biosynthetic process"/>
    <property type="evidence" value="ECO:0007669"/>
    <property type="project" value="UniProtKB-UniRule"/>
</dbReference>
<keyword evidence="5" id="KW-0963">Cytoplasm</keyword>
<dbReference type="FunFam" id="3.40.640.10:FF:000004">
    <property type="entry name" value="Acetylornithine aminotransferase"/>
    <property type="match status" value="1"/>
</dbReference>
<dbReference type="NCBIfam" id="TIGR00707">
    <property type="entry name" value="argD"/>
    <property type="match status" value="1"/>
</dbReference>
<dbReference type="PIRSF" id="PIRSF000521">
    <property type="entry name" value="Transaminase_4ab_Lys_Orn"/>
    <property type="match status" value="1"/>
</dbReference>
<dbReference type="InterPro" id="IPR004636">
    <property type="entry name" value="AcOrn/SuccOrn_fam"/>
</dbReference>
<evidence type="ECO:0000256" key="1">
    <source>
        <dbReference type="ARBA" id="ARBA00022576"/>
    </source>
</evidence>
<reference evidence="6 7" key="1">
    <citation type="submission" date="2014-06" db="EMBL/GenBank/DDBJ databases">
        <title>Draft genome sequence of the putrescine producing strain Lactococcus lactis subsp cremoris GE214.</title>
        <authorList>
            <person name="Ladero V."/>
            <person name="Linares D.M."/>
            <person name="del Rio B."/>
            <person name="Mayo B."/>
            <person name="Martin M.C."/>
            <person name="Fernandez M."/>
            <person name="Alvarez M.A."/>
        </authorList>
    </citation>
    <scope>NUCLEOTIDE SEQUENCE [LARGE SCALE GENOMIC DNA]</scope>
    <source>
        <strain evidence="6 7">GE214</strain>
    </source>
</reference>
<comment type="cofactor">
    <cofactor evidence="5">
        <name>pyridoxal 5'-phosphate</name>
        <dbReference type="ChEBI" id="CHEBI:597326"/>
    </cofactor>
    <text evidence="5">Binds 1 pyridoxal phosphate per subunit.</text>
</comment>
<gene>
    <name evidence="5" type="primary">argD</name>
    <name evidence="6" type="ORF">U725_02426</name>
</gene>
<dbReference type="GO" id="GO:0003992">
    <property type="term" value="F:N2-acetyl-L-ornithine:2-oxoglutarate 5-aminotransferase activity"/>
    <property type="evidence" value="ECO:0007669"/>
    <property type="project" value="UniProtKB-UniRule"/>
</dbReference>
<sequence length="377" mass="41057">MTDLFENYGRLPFSLTKGQGVYLYDDKGKKYLDFTSGIGVMNLGYTFEKGKNAVKVQLDSLAHLSNLYQNPLQEEVAAKLSQNHKYKAFFCNSGTEANEAALKLTRLIKAGHKILAFTDGFHGRTFGAMSATMQEKIQAGFAPLLPDFVATPYNDVAALQQVVENEKIGAIIFEIIQGEGGVLPIQVDFVQALKSCQQKGILLIVDEVQTGIGRTGKLFSFEHFGFEPDIFTVAKALANGLPTGAMLAKNHYAHYFSAGKHGSTFGGNPLAMACANQVLTAMDNDLLENITDKGNFFLNLLTEKLSVKSTVKSIRGLGLMIGIQLADEKKVPEVLALLRENGLLALSAGHDVIRLLPPLVMAKEELQKGAELLEKLL</sequence>
<dbReference type="Gene3D" id="3.90.1150.10">
    <property type="entry name" value="Aspartate Aminotransferase, domain 1"/>
    <property type="match status" value="1"/>
</dbReference>
<evidence type="ECO:0000256" key="5">
    <source>
        <dbReference type="HAMAP-Rule" id="MF_01107"/>
    </source>
</evidence>
<name>A0A084A8B3_LACLC</name>
<dbReference type="PANTHER" id="PTHR11986">
    <property type="entry name" value="AMINOTRANSFERASE CLASS III"/>
    <property type="match status" value="1"/>
</dbReference>
<dbReference type="GO" id="GO:0042802">
    <property type="term" value="F:identical protein binding"/>
    <property type="evidence" value="ECO:0007669"/>
    <property type="project" value="TreeGrafter"/>
</dbReference>
<evidence type="ECO:0000256" key="4">
    <source>
        <dbReference type="ARBA" id="ARBA00022898"/>
    </source>
</evidence>
<comment type="catalytic activity">
    <reaction evidence="5">
        <text>N(2)-acetyl-L-ornithine + 2-oxoglutarate = N-acetyl-L-glutamate 5-semialdehyde + L-glutamate</text>
        <dbReference type="Rhea" id="RHEA:18049"/>
        <dbReference type="ChEBI" id="CHEBI:16810"/>
        <dbReference type="ChEBI" id="CHEBI:29123"/>
        <dbReference type="ChEBI" id="CHEBI:29985"/>
        <dbReference type="ChEBI" id="CHEBI:57805"/>
        <dbReference type="EC" id="2.6.1.11"/>
    </reaction>
</comment>
<feature type="binding site" evidence="5">
    <location>
        <begin position="94"/>
        <end position="95"/>
    </location>
    <ligand>
        <name>pyridoxal 5'-phosphate</name>
        <dbReference type="ChEBI" id="CHEBI:597326"/>
    </ligand>
</feature>
<dbReference type="HAMAP" id="MF_01107">
    <property type="entry name" value="ArgD_aminotrans_3"/>
    <property type="match status" value="1"/>
</dbReference>
<keyword evidence="3 5" id="KW-0808">Transferase</keyword>
<dbReference type="AlphaFoldDB" id="A0A084A8B3"/>